<organism evidence="1 2">
    <name type="scientific">Postia placenta MAD-698-R-SB12</name>
    <dbReference type="NCBI Taxonomy" id="670580"/>
    <lineage>
        <taxon>Eukaryota</taxon>
        <taxon>Fungi</taxon>
        <taxon>Dikarya</taxon>
        <taxon>Basidiomycota</taxon>
        <taxon>Agaricomycotina</taxon>
        <taxon>Agaricomycetes</taxon>
        <taxon>Polyporales</taxon>
        <taxon>Adustoporiaceae</taxon>
        <taxon>Rhodonia</taxon>
    </lineage>
</organism>
<accession>A0A1X6NEU3</accession>
<evidence type="ECO:0000313" key="2">
    <source>
        <dbReference type="Proteomes" id="UP000194127"/>
    </source>
</evidence>
<dbReference type="RefSeq" id="XP_024343826.1">
    <property type="nucleotide sequence ID" value="XM_024477278.1"/>
</dbReference>
<feature type="non-terminal residue" evidence="1">
    <location>
        <position position="115"/>
    </location>
</feature>
<keyword evidence="2" id="KW-1185">Reference proteome</keyword>
<dbReference type="EMBL" id="KZ110591">
    <property type="protein sequence ID" value="OSX67032.1"/>
    <property type="molecule type" value="Genomic_DNA"/>
</dbReference>
<sequence length="115" mass="12978">MPLLLVSPFFTTGSPTPLRDARCTIGTEGAGRRVLFRNEARVHWPSSRRWQSRRAPGALTVTRAHPPTRHLRLAPWPRQDPAAGRCRLEHYKEPVAGHLRGFDPRQSVSDPLTLV</sequence>
<gene>
    <name evidence="1" type="ORF">POSPLADRAFT_1037835</name>
</gene>
<reference evidence="1 2" key="1">
    <citation type="submission" date="2017-04" db="EMBL/GenBank/DDBJ databases">
        <title>Genome Sequence of the Model Brown-Rot Fungus Postia placenta SB12.</title>
        <authorList>
            <consortium name="DOE Joint Genome Institute"/>
            <person name="Gaskell J."/>
            <person name="Kersten P."/>
            <person name="Larrondo L.F."/>
            <person name="Canessa P."/>
            <person name="Martinez D."/>
            <person name="Hibbett D."/>
            <person name="Schmoll M."/>
            <person name="Kubicek C.P."/>
            <person name="Martinez A.T."/>
            <person name="Yadav J."/>
            <person name="Master E."/>
            <person name="Magnuson J.K."/>
            <person name="James T."/>
            <person name="Yaver D."/>
            <person name="Berka R."/>
            <person name="Labutti K."/>
            <person name="Lipzen A."/>
            <person name="Aerts A."/>
            <person name="Barry K."/>
            <person name="Henrissat B."/>
            <person name="Blanchette R."/>
            <person name="Grigoriev I."/>
            <person name="Cullen D."/>
        </authorList>
    </citation>
    <scope>NUCLEOTIDE SEQUENCE [LARGE SCALE GENOMIC DNA]</scope>
    <source>
        <strain evidence="1 2">MAD-698-R-SB12</strain>
    </source>
</reference>
<dbReference type="Proteomes" id="UP000194127">
    <property type="component" value="Unassembled WGS sequence"/>
</dbReference>
<dbReference type="GeneID" id="36322228"/>
<protein>
    <submittedName>
        <fullName evidence="1">Uncharacterized protein</fullName>
    </submittedName>
</protein>
<dbReference type="AlphaFoldDB" id="A0A1X6NEU3"/>
<name>A0A1X6NEU3_9APHY</name>
<proteinExistence type="predicted"/>
<evidence type="ECO:0000313" key="1">
    <source>
        <dbReference type="EMBL" id="OSX67032.1"/>
    </source>
</evidence>